<evidence type="ECO:0000256" key="1">
    <source>
        <dbReference type="SAM" id="MobiDB-lite"/>
    </source>
</evidence>
<gene>
    <name evidence="2" type="ordered locus">BDP_1743</name>
</gene>
<dbReference type="RefSeq" id="WP_003839076.1">
    <property type="nucleotide sequence ID" value="NC_013714.1"/>
</dbReference>
<organism evidence="2 3">
    <name type="scientific">Bifidobacterium dentium (strain ATCC 27534 / DSM 20436 / JCM 1195 / Bd1)</name>
    <dbReference type="NCBI Taxonomy" id="401473"/>
    <lineage>
        <taxon>Bacteria</taxon>
        <taxon>Bacillati</taxon>
        <taxon>Actinomycetota</taxon>
        <taxon>Actinomycetes</taxon>
        <taxon>Bifidobacteriales</taxon>
        <taxon>Bifidobacteriaceae</taxon>
        <taxon>Bifidobacterium</taxon>
    </lineage>
</organism>
<sequence length="294" mass="32810">MAFMGHDGKWPVILWDSGRNIPDECGDDDLIRVCRAAHMLAYGKRNESEAIRKRLIDGAVGPAEDGDETDPRDRTTALLLAQWELCGKGARRLPDASSPTWVAIDGVPNVSVTDERNVAAAVRPLADRGCPVVRVWLMDGPLPRRMLLVNAYEAHTDRENVFHPTSKPQSEAASTEDGGEQRPSGRMGRHGSLENGKQEPCEKKGTTHMAESNIEYTIRRIADQAYLWDDDLDGRHVSWEDDEDNASWLDTYDLAIRLALMDGVADNRNGMPVLKEGYEVVSRQWRWSDGNACD</sequence>
<keyword evidence="3" id="KW-1185">Reference proteome</keyword>
<name>D2Q5W8_BIFDB</name>
<evidence type="ECO:0000313" key="2">
    <source>
        <dbReference type="EMBL" id="ADB10333.1"/>
    </source>
</evidence>
<evidence type="ECO:0000313" key="3">
    <source>
        <dbReference type="Proteomes" id="UP000008693"/>
    </source>
</evidence>
<dbReference type="KEGG" id="bde:BDP_1743"/>
<reference evidence="2 3" key="1">
    <citation type="journal article" date="2009" name="PLoS Genet.">
        <title>The Bifidobacterium dentium Bd1 genome sequence reflects its genetic adaptation to the human oral cavity.</title>
        <authorList>
            <person name="Ventura M."/>
            <person name="Turroni F."/>
            <person name="Zomer A."/>
            <person name="Foroni E."/>
            <person name="Giubellini V."/>
            <person name="Bottacini F."/>
            <person name="Canchaya C."/>
            <person name="Claesson M.J."/>
            <person name="He F."/>
            <person name="Mantzourani M."/>
            <person name="Mulas L."/>
            <person name="Ferrarini A."/>
            <person name="Gao B."/>
            <person name="Delledonne M."/>
            <person name="Henrissat B."/>
            <person name="Coutinho P."/>
            <person name="Oggioni M."/>
            <person name="Gupta R.S."/>
            <person name="Zhang Z."/>
            <person name="Beighton D."/>
            <person name="Fitzgerald G.F."/>
            <person name="O'Toole P.W."/>
            <person name="van Sinderen D."/>
        </authorList>
    </citation>
    <scope>NUCLEOTIDE SEQUENCE [LARGE SCALE GENOMIC DNA]</scope>
    <source>
        <strain evidence="3">ATCC 27534 / DSM 20436 / JCM 1195 / Bd1</strain>
    </source>
</reference>
<feature type="compositionally biased region" description="Basic and acidic residues" evidence="1">
    <location>
        <begin position="196"/>
        <end position="205"/>
    </location>
</feature>
<dbReference type="EMBL" id="CP001750">
    <property type="protein sequence ID" value="ADB10333.1"/>
    <property type="molecule type" value="Genomic_DNA"/>
</dbReference>
<dbReference type="Proteomes" id="UP000008693">
    <property type="component" value="Chromosome"/>
</dbReference>
<dbReference type="AlphaFoldDB" id="D2Q5W8"/>
<feature type="region of interest" description="Disordered" evidence="1">
    <location>
        <begin position="159"/>
        <end position="207"/>
    </location>
</feature>
<protein>
    <submittedName>
        <fullName evidence="2">Uncharacterized protein</fullName>
    </submittedName>
</protein>
<dbReference type="HOGENOM" id="CLU_945487_0_0_11"/>
<dbReference type="eggNOG" id="ENOG50328ED">
    <property type="taxonomic scope" value="Bacteria"/>
</dbReference>
<dbReference type="STRING" id="401473.BDP_1743"/>
<dbReference type="GeneID" id="31606902"/>
<proteinExistence type="predicted"/>
<accession>D2Q5W8</accession>